<organism evidence="1 2">
    <name type="scientific">Arthrobacter sunyaminii</name>
    <dbReference type="NCBI Taxonomy" id="2816859"/>
    <lineage>
        <taxon>Bacteria</taxon>
        <taxon>Bacillati</taxon>
        <taxon>Actinomycetota</taxon>
        <taxon>Actinomycetes</taxon>
        <taxon>Micrococcales</taxon>
        <taxon>Micrococcaceae</taxon>
        <taxon>Arthrobacter</taxon>
    </lineage>
</organism>
<evidence type="ECO:0000313" key="2">
    <source>
        <dbReference type="Proteomes" id="UP000680588"/>
    </source>
</evidence>
<reference evidence="1" key="1">
    <citation type="submission" date="2021-06" db="EMBL/GenBank/DDBJ databases">
        <title>Novel species in genus Arthrobacter.</title>
        <authorList>
            <person name="Zhang G."/>
        </authorList>
    </citation>
    <scope>NUCLEOTIDE SEQUENCE</scope>
    <source>
        <strain evidence="1">Zg-ZUI122</strain>
    </source>
</reference>
<dbReference type="EMBL" id="CP076456">
    <property type="protein sequence ID" value="QWQ37465.1"/>
    <property type="molecule type" value="Genomic_DNA"/>
</dbReference>
<dbReference type="AlphaFoldDB" id="A0A975S7Z2"/>
<dbReference type="Proteomes" id="UP000680588">
    <property type="component" value="Chromosome"/>
</dbReference>
<accession>A0A975S7Z2</accession>
<name>A0A975S7Z2_9MICC</name>
<dbReference type="KEGG" id="asun:KG104_06960"/>
<protein>
    <submittedName>
        <fullName evidence="1">Uncharacterized protein</fullName>
    </submittedName>
</protein>
<keyword evidence="2" id="KW-1185">Reference proteome</keyword>
<gene>
    <name evidence="1" type="ORF">KG104_06960</name>
</gene>
<sequence>MVLEILVPILMGALLKGADKFSEGVLSAVEETAEKGAASVFARLKAWWSSDKSAAEDLGKFEEEPDIYAPVIEARLVKKLTAEPQRQAEFAAIFETMGSQIEVFQTIARAHGITGAKVEELLRGSVNVHQRIDDASDVVGVDVKKMGA</sequence>
<evidence type="ECO:0000313" key="1">
    <source>
        <dbReference type="EMBL" id="QWQ37465.1"/>
    </source>
</evidence>
<proteinExistence type="predicted"/>
<dbReference type="RefSeq" id="WP_207346549.1">
    <property type="nucleotide sequence ID" value="NZ_CP076456.1"/>
</dbReference>